<reference evidence="3" key="1">
    <citation type="journal article" date="2013" name="Genome">
        <title>Draft Genome Sequences of Porphyromonas crevioricanis JCM 15906T and Porphyromonas cansulci JCM 13913T Isolated from a Canine Oral Cavity.</title>
        <authorList>
            <person name="Sakamoto M."/>
            <person name="Tanaka N."/>
            <person name="Shiwa Y."/>
            <person name="Yoshikawa H."/>
            <person name="Ohkuma M."/>
        </authorList>
    </citation>
    <scope>NUCLEOTIDE SEQUENCE [LARGE SCALE GENOMIC DNA]</scope>
    <source>
        <strain evidence="3">JCM 15906</strain>
    </source>
</reference>
<dbReference type="AntiFam" id="ANF00224">
    <property type="entry name" value="Shadow ORF (opposite pntA)"/>
</dbReference>
<protein>
    <submittedName>
        <fullName evidence="2">Uncharacterized protein</fullName>
    </submittedName>
</protein>
<comment type="caution">
    <text evidence="2">The sequence shown here is derived from an EMBL/GenBank/DDBJ whole genome shotgun (WGS) entry which is preliminary data.</text>
</comment>
<dbReference type="Proteomes" id="UP000018031">
    <property type="component" value="Unassembled WGS sequence"/>
</dbReference>
<proteinExistence type="predicted"/>
<dbReference type="AlphaFoldDB" id="T1CHH4"/>
<gene>
    <name evidence="2" type="ORF">PORCRE_1051</name>
</gene>
<dbReference type="EMBL" id="BAOU01000026">
    <property type="protein sequence ID" value="GAD05351.1"/>
    <property type="molecule type" value="Genomic_DNA"/>
</dbReference>
<sequence>MKFACSHQTADQRDHPNRNSEHGCKPYEGNIAIRCSIENKANHRSRKDTYQGRCPSTQSVEEGYELWHLYHFDSLCHNSAYQSSHNQSWVDSPSTQYITMDDCKNNAYKHSECRDGIPHDGCFHSAHHGYTQKHSQREDCANDNDRCANHDCLSPFFFLLNIWSILCVMPKPPTTLIVANIMAMVPNNWETKRWLRINRATPVADRAPTIVTPERAFIPDMRGVCSRLGTVLMMK</sequence>
<evidence type="ECO:0000256" key="1">
    <source>
        <dbReference type="SAM" id="MobiDB-lite"/>
    </source>
</evidence>
<reference evidence="2 3" key="2">
    <citation type="journal article" date="2013" name="Genome Announc.">
        <title>Draft Genome Sequences of Porphyromonas crevioricanis JCM 15906T and Porphyromonas cansulci JCM 13913T Isolated from a Canine Oral Cavity.</title>
        <authorList>
            <person name="Sakamoto M."/>
            <person name="Tanaka N."/>
            <person name="Shiwa Y."/>
            <person name="Yoshikawa H."/>
            <person name="Ohkuma M."/>
        </authorList>
    </citation>
    <scope>NUCLEOTIDE SEQUENCE [LARGE SCALE GENOMIC DNA]</scope>
    <source>
        <strain evidence="2 3">JCM 15906</strain>
    </source>
</reference>
<feature type="compositionally biased region" description="Basic and acidic residues" evidence="1">
    <location>
        <begin position="10"/>
        <end position="25"/>
    </location>
</feature>
<accession>T1CHH4</accession>
<evidence type="ECO:0000313" key="2">
    <source>
        <dbReference type="EMBL" id="GAD05351.1"/>
    </source>
</evidence>
<name>T1CHH4_9PORP</name>
<feature type="region of interest" description="Disordered" evidence="1">
    <location>
        <begin position="1"/>
        <end position="25"/>
    </location>
</feature>
<organism evidence="2 3">
    <name type="scientific">Porphyromonas crevioricanis JCM 15906</name>
    <dbReference type="NCBI Taxonomy" id="1305617"/>
    <lineage>
        <taxon>Bacteria</taxon>
        <taxon>Pseudomonadati</taxon>
        <taxon>Bacteroidota</taxon>
        <taxon>Bacteroidia</taxon>
        <taxon>Bacteroidales</taxon>
        <taxon>Porphyromonadaceae</taxon>
        <taxon>Porphyromonas</taxon>
    </lineage>
</organism>
<evidence type="ECO:0000313" key="3">
    <source>
        <dbReference type="Proteomes" id="UP000018031"/>
    </source>
</evidence>